<organism evidence="7 8">
    <name type="scientific">Panagrolaimus davidi</name>
    <dbReference type="NCBI Taxonomy" id="227884"/>
    <lineage>
        <taxon>Eukaryota</taxon>
        <taxon>Metazoa</taxon>
        <taxon>Ecdysozoa</taxon>
        <taxon>Nematoda</taxon>
        <taxon>Chromadorea</taxon>
        <taxon>Rhabditida</taxon>
        <taxon>Tylenchina</taxon>
        <taxon>Panagrolaimomorpha</taxon>
        <taxon>Panagrolaimoidea</taxon>
        <taxon>Panagrolaimidae</taxon>
        <taxon>Panagrolaimus</taxon>
    </lineage>
</organism>
<feature type="compositionally biased region" description="Polar residues" evidence="5">
    <location>
        <begin position="153"/>
        <end position="165"/>
    </location>
</feature>
<evidence type="ECO:0000313" key="7">
    <source>
        <dbReference type="Proteomes" id="UP000887578"/>
    </source>
</evidence>
<dbReference type="WBParaSite" id="PDA_v2.g7362.t1">
    <property type="protein sequence ID" value="PDA_v2.g7362.t1"/>
    <property type="gene ID" value="PDA_v2.g7362"/>
</dbReference>
<dbReference type="GO" id="GO:0006351">
    <property type="term" value="P:DNA-templated transcription"/>
    <property type="evidence" value="ECO:0007669"/>
    <property type="project" value="InterPro"/>
</dbReference>
<dbReference type="InterPro" id="IPR037249">
    <property type="entry name" value="TAFH/NHR1_dom_sf"/>
</dbReference>
<keyword evidence="7" id="KW-1185">Reference proteome</keyword>
<protein>
    <submittedName>
        <fullName evidence="8">TAFH domain-containing protein</fullName>
    </submittedName>
</protein>
<dbReference type="Proteomes" id="UP000887578">
    <property type="component" value="Unplaced"/>
</dbReference>
<evidence type="ECO:0000259" key="6">
    <source>
        <dbReference type="Pfam" id="PF07531"/>
    </source>
</evidence>
<accession>A0A914QUH3</accession>
<dbReference type="SUPFAM" id="SSF158553">
    <property type="entry name" value="TAFH domain-like"/>
    <property type="match status" value="1"/>
</dbReference>
<evidence type="ECO:0000256" key="5">
    <source>
        <dbReference type="SAM" id="MobiDB-lite"/>
    </source>
</evidence>
<name>A0A914QUH3_9BILA</name>
<evidence type="ECO:0000256" key="2">
    <source>
        <dbReference type="ARBA" id="ARBA00023015"/>
    </source>
</evidence>
<dbReference type="GO" id="GO:0005634">
    <property type="term" value="C:nucleus"/>
    <property type="evidence" value="ECO:0007669"/>
    <property type="project" value="UniProtKB-SubCell"/>
</dbReference>
<dbReference type="Pfam" id="PF07531">
    <property type="entry name" value="TAFH"/>
    <property type="match status" value="1"/>
</dbReference>
<comment type="subcellular location">
    <subcellularLocation>
        <location evidence="1">Nucleus</location>
    </subcellularLocation>
</comment>
<proteinExistence type="predicted"/>
<evidence type="ECO:0000256" key="1">
    <source>
        <dbReference type="ARBA" id="ARBA00004123"/>
    </source>
</evidence>
<feature type="domain" description="TAFH" evidence="6">
    <location>
        <begin position="19"/>
        <end position="83"/>
    </location>
</feature>
<dbReference type="InterPro" id="IPR003894">
    <property type="entry name" value="TAFH_NHR1"/>
</dbReference>
<evidence type="ECO:0000256" key="3">
    <source>
        <dbReference type="ARBA" id="ARBA00023163"/>
    </source>
</evidence>
<evidence type="ECO:0000256" key="4">
    <source>
        <dbReference type="ARBA" id="ARBA00023242"/>
    </source>
</evidence>
<evidence type="ECO:0000313" key="8">
    <source>
        <dbReference type="WBParaSite" id="PDA_v2.g7362.t1"/>
    </source>
</evidence>
<reference evidence="8" key="1">
    <citation type="submission" date="2022-11" db="UniProtKB">
        <authorList>
            <consortium name="WormBaseParasite"/>
        </authorList>
    </citation>
    <scope>IDENTIFICATION</scope>
</reference>
<dbReference type="Gene3D" id="1.20.120.1110">
    <property type="entry name" value="TAFH/NHR1 domain"/>
    <property type="match status" value="1"/>
</dbReference>
<keyword evidence="2" id="KW-0805">Transcription regulation</keyword>
<keyword evidence="4" id="KW-0539">Nucleus</keyword>
<sequence>MYSNTRRPISTPSTSSNGKFTQFFDSLIKLASLKSCPRHSVDNLKRNIKDFVRHHISAEEFVIGLQHIFGSYQPHLIGFLKKAYVQPSTSAPFATAICDDFVEAIKPIKPFPRSLPSQKAESPKPPAYATPFHDKFESSSESIPSFNEKPSAKPTNIQQVQSPLQQKKEPSPKPSFPVISVKGLIKANRLIKHCQFDKKNIESISQDAVAHMEEFLLDEFRDMLNDVINVAKARQSVPSTFYVDSNNSKTQLPSMDSFLKRLQASTSEEGIKVLDENNNRKRAFVESDIPEIDEKKRYSEAASQSSNESPLKSDVIDDETFQIIDEDVLHCIFDNKKFVNSWVYENAQFLNLFAGFRKR</sequence>
<keyword evidence="3" id="KW-0804">Transcription</keyword>
<dbReference type="AlphaFoldDB" id="A0A914QUH3"/>
<feature type="region of interest" description="Disordered" evidence="5">
    <location>
        <begin position="112"/>
        <end position="175"/>
    </location>
</feature>